<dbReference type="GO" id="GO:0005829">
    <property type="term" value="C:cytosol"/>
    <property type="evidence" value="ECO:0007669"/>
    <property type="project" value="TreeGrafter"/>
</dbReference>
<sequence length="760" mass="86692">MIDFIKDLNEKQQLGVLKTEGACLLIAGAGSGKTRVLTYRIANLLENGTSPWQILALTFTNKAAKEMRERIENLVGTTGRDLWMGTFHSMFARILRFDGDRLGYRSGFSIYDTDDSKTLIKNIVKEMGIDDKIYQAAGMFNRISSLKNSLISPQEYNQNAEFLSEDAMAKRPHFGKIYQEYAARCFKANAMDFDDLLYQTFVLFRDHKDILHKYQHRFKYILIDEFQDTNIAQYKIIKKLAAVNLNICVVGDDAQSIYAFRGADIRNILNFERDYPDLEIIKLEQNYRSTKTIVEAANKIIKNNKNQIPKNVWTENIAGEKIELVRATSDQEEGRITAGNIFETRAQKNAKLNDFAILYRTNAQSRTMEEALRRLNIKYRIIGGLSFYQRKEIKDLLAYFRLAVNPEDEGALRRAINNPKRGIGNTTVLKVFLASRENNIPLSKIIRHASAYLGKGRAGTSVEKFGELAKAFQIMASENDAFTAAKYIAQHSGIVKALFDDETLEGRARYENIQELLNATQEFVQNKISEATTEEPDTSLSLFLQEVALLSSVDQASEDEDAVTMMTIHAAKGLEFEYVYLVGMEEELFPSSRMITSQQDLEEERRLFYVAVTRAKERLTLSYALQRYRYGSFNSCEPSRFLFEIDQELFNNRSRAMQRNNPNHMTNFMRHRAAKEKESPKTKTGNNLKPLKSVSNNSPFVSSKSEDIVEGIKVEHPKFGFGIVKKIDASTSGKRAIINFDTEGDKTLILSFAKLRIVES</sequence>
<evidence type="ECO:0000256" key="10">
    <source>
        <dbReference type="ARBA" id="ARBA00034923"/>
    </source>
</evidence>
<dbReference type="AlphaFoldDB" id="I4AHL9"/>
<feature type="compositionally biased region" description="Polar residues" evidence="13">
    <location>
        <begin position="682"/>
        <end position="698"/>
    </location>
</feature>
<evidence type="ECO:0000256" key="2">
    <source>
        <dbReference type="ARBA" id="ARBA00022741"/>
    </source>
</evidence>
<dbReference type="InterPro" id="IPR013986">
    <property type="entry name" value="DExx_box_DNA_helicase_dom_sf"/>
</dbReference>
<evidence type="ECO:0000259" key="15">
    <source>
        <dbReference type="PROSITE" id="PS51217"/>
    </source>
</evidence>
<dbReference type="RefSeq" id="WP_014796912.1">
    <property type="nucleotide sequence ID" value="NC_018018.1"/>
</dbReference>
<keyword evidence="17" id="KW-1185">Reference proteome</keyword>
<dbReference type="Gene3D" id="1.10.486.10">
    <property type="entry name" value="PCRA, domain 4"/>
    <property type="match status" value="1"/>
</dbReference>
<comment type="catalytic activity">
    <reaction evidence="11">
        <text>ATP + H2O = ADP + phosphate + H(+)</text>
        <dbReference type="Rhea" id="RHEA:13065"/>
        <dbReference type="ChEBI" id="CHEBI:15377"/>
        <dbReference type="ChEBI" id="CHEBI:15378"/>
        <dbReference type="ChEBI" id="CHEBI:30616"/>
        <dbReference type="ChEBI" id="CHEBI:43474"/>
        <dbReference type="ChEBI" id="CHEBI:456216"/>
        <dbReference type="EC" id="5.6.2.4"/>
    </reaction>
</comment>
<dbReference type="CDD" id="cd18807">
    <property type="entry name" value="SF1_C_UvrD"/>
    <property type="match status" value="1"/>
</dbReference>
<gene>
    <name evidence="16" type="ordered locus">Fleli_1007</name>
</gene>
<dbReference type="PANTHER" id="PTHR11070">
    <property type="entry name" value="UVRD / RECB / PCRA DNA HELICASE FAMILY MEMBER"/>
    <property type="match status" value="1"/>
</dbReference>
<feature type="binding site" evidence="12">
    <location>
        <begin position="27"/>
        <end position="34"/>
    </location>
    <ligand>
        <name>ATP</name>
        <dbReference type="ChEBI" id="CHEBI:30616"/>
    </ligand>
</feature>
<dbReference type="CDD" id="cd17932">
    <property type="entry name" value="DEXQc_UvrD"/>
    <property type="match status" value="1"/>
</dbReference>
<evidence type="ECO:0000259" key="14">
    <source>
        <dbReference type="PROSITE" id="PS51198"/>
    </source>
</evidence>
<dbReference type="Gene3D" id="1.10.10.160">
    <property type="match status" value="1"/>
</dbReference>
<evidence type="ECO:0000256" key="4">
    <source>
        <dbReference type="ARBA" id="ARBA00022806"/>
    </source>
</evidence>
<comment type="similarity">
    <text evidence="1">Belongs to the helicase family. UvrD subfamily.</text>
</comment>
<evidence type="ECO:0000256" key="9">
    <source>
        <dbReference type="ARBA" id="ARBA00034808"/>
    </source>
</evidence>
<keyword evidence="5 12" id="KW-0067">ATP-binding</keyword>
<feature type="domain" description="UvrD-like helicase C-terminal" evidence="15">
    <location>
        <begin position="291"/>
        <end position="573"/>
    </location>
</feature>
<dbReference type="InterPro" id="IPR000212">
    <property type="entry name" value="DNA_helicase_UvrD/REP"/>
</dbReference>
<evidence type="ECO:0000256" key="6">
    <source>
        <dbReference type="ARBA" id="ARBA00023125"/>
    </source>
</evidence>
<evidence type="ECO:0000256" key="7">
    <source>
        <dbReference type="ARBA" id="ARBA00023235"/>
    </source>
</evidence>
<dbReference type="PATRIC" id="fig|880071.3.peg.984"/>
<dbReference type="EC" id="5.6.2.4" evidence="9"/>
<comment type="catalytic activity">
    <reaction evidence="8">
        <text>Couples ATP hydrolysis with the unwinding of duplex DNA by translocating in the 3'-5' direction.</text>
        <dbReference type="EC" id="5.6.2.4"/>
    </reaction>
</comment>
<name>I4AHL9_BERLS</name>
<dbReference type="OrthoDB" id="9810135at2"/>
<evidence type="ECO:0000256" key="5">
    <source>
        <dbReference type="ARBA" id="ARBA00022840"/>
    </source>
</evidence>
<evidence type="ECO:0000256" key="11">
    <source>
        <dbReference type="ARBA" id="ARBA00048988"/>
    </source>
</evidence>
<dbReference type="HOGENOM" id="CLU_004585_5_2_10"/>
<dbReference type="InterPro" id="IPR027417">
    <property type="entry name" value="P-loop_NTPase"/>
</dbReference>
<keyword evidence="4 12" id="KW-0347">Helicase</keyword>
<evidence type="ECO:0000256" key="12">
    <source>
        <dbReference type="PROSITE-ProRule" id="PRU00560"/>
    </source>
</evidence>
<evidence type="ECO:0000313" key="17">
    <source>
        <dbReference type="Proteomes" id="UP000006054"/>
    </source>
</evidence>
<dbReference type="Pfam" id="PF13361">
    <property type="entry name" value="UvrD_C"/>
    <property type="match status" value="1"/>
</dbReference>
<dbReference type="Proteomes" id="UP000006054">
    <property type="component" value="Chromosome"/>
</dbReference>
<evidence type="ECO:0000256" key="3">
    <source>
        <dbReference type="ARBA" id="ARBA00022801"/>
    </source>
</evidence>
<dbReference type="GO" id="GO:0033202">
    <property type="term" value="C:DNA helicase complex"/>
    <property type="evidence" value="ECO:0007669"/>
    <property type="project" value="TreeGrafter"/>
</dbReference>
<evidence type="ECO:0000313" key="16">
    <source>
        <dbReference type="EMBL" id="AFM03454.1"/>
    </source>
</evidence>
<dbReference type="GO" id="GO:0003677">
    <property type="term" value="F:DNA binding"/>
    <property type="evidence" value="ECO:0007669"/>
    <property type="project" value="UniProtKB-KW"/>
</dbReference>
<evidence type="ECO:0000256" key="1">
    <source>
        <dbReference type="ARBA" id="ARBA00009922"/>
    </source>
</evidence>
<feature type="domain" description="UvrD-like helicase ATP-binding" evidence="14">
    <location>
        <begin position="6"/>
        <end position="290"/>
    </location>
</feature>
<dbReference type="GO" id="GO:0043138">
    <property type="term" value="F:3'-5' DNA helicase activity"/>
    <property type="evidence" value="ECO:0007669"/>
    <property type="project" value="UniProtKB-EC"/>
</dbReference>
<dbReference type="InterPro" id="IPR014017">
    <property type="entry name" value="DNA_helicase_UvrD-like_C"/>
</dbReference>
<reference evidence="17" key="1">
    <citation type="submission" date="2012-06" db="EMBL/GenBank/DDBJ databases">
        <title>The complete genome of Flexibacter litoralis DSM 6794.</title>
        <authorList>
            <person name="Lucas S."/>
            <person name="Copeland A."/>
            <person name="Lapidus A."/>
            <person name="Glavina del Rio T."/>
            <person name="Dalin E."/>
            <person name="Tice H."/>
            <person name="Bruce D."/>
            <person name="Goodwin L."/>
            <person name="Pitluck S."/>
            <person name="Peters L."/>
            <person name="Ovchinnikova G."/>
            <person name="Lu M."/>
            <person name="Kyrpides N."/>
            <person name="Mavromatis K."/>
            <person name="Ivanova N."/>
            <person name="Brettin T."/>
            <person name="Detter J.C."/>
            <person name="Han C."/>
            <person name="Larimer F."/>
            <person name="Land M."/>
            <person name="Hauser L."/>
            <person name="Markowitz V."/>
            <person name="Cheng J.-F."/>
            <person name="Hugenholtz P."/>
            <person name="Woyke T."/>
            <person name="Wu D."/>
            <person name="Spring S."/>
            <person name="Lang E."/>
            <person name="Kopitz M."/>
            <person name="Brambilla E."/>
            <person name="Klenk H.-P."/>
            <person name="Eisen J.A."/>
        </authorList>
    </citation>
    <scope>NUCLEOTIDE SEQUENCE [LARGE SCALE GENOMIC DNA]</scope>
    <source>
        <strain evidence="17">ATCC 23117 / DSM 6794 / NBRC 15988 / NCIMB 1366 / Sio-4</strain>
    </source>
</reference>
<accession>I4AHL9</accession>
<dbReference type="PROSITE" id="PS51217">
    <property type="entry name" value="UVRD_HELICASE_CTER"/>
    <property type="match status" value="1"/>
</dbReference>
<keyword evidence="6" id="KW-0238">DNA-binding</keyword>
<dbReference type="GO" id="GO:0016887">
    <property type="term" value="F:ATP hydrolysis activity"/>
    <property type="evidence" value="ECO:0007669"/>
    <property type="project" value="RHEA"/>
</dbReference>
<dbReference type="PROSITE" id="PS51198">
    <property type="entry name" value="UVRD_HELICASE_ATP_BIND"/>
    <property type="match status" value="1"/>
</dbReference>
<dbReference type="EMBL" id="CP003345">
    <property type="protein sequence ID" value="AFM03454.1"/>
    <property type="molecule type" value="Genomic_DNA"/>
</dbReference>
<dbReference type="Pfam" id="PF00580">
    <property type="entry name" value="UvrD-helicase"/>
    <property type="match status" value="1"/>
</dbReference>
<organism evidence="16 17">
    <name type="scientific">Bernardetia litoralis (strain ATCC 23117 / DSM 6794 / NBRC 15988 / NCIMB 1366 / Fx l1 / Sio-4)</name>
    <name type="common">Flexibacter litoralis</name>
    <dbReference type="NCBI Taxonomy" id="880071"/>
    <lineage>
        <taxon>Bacteria</taxon>
        <taxon>Pseudomonadati</taxon>
        <taxon>Bacteroidota</taxon>
        <taxon>Cytophagia</taxon>
        <taxon>Cytophagales</taxon>
        <taxon>Bernardetiaceae</taxon>
        <taxon>Bernardetia</taxon>
    </lineage>
</organism>
<dbReference type="GO" id="GO:0000725">
    <property type="term" value="P:recombinational repair"/>
    <property type="evidence" value="ECO:0007669"/>
    <property type="project" value="TreeGrafter"/>
</dbReference>
<dbReference type="GO" id="GO:0005524">
    <property type="term" value="F:ATP binding"/>
    <property type="evidence" value="ECO:0007669"/>
    <property type="project" value="UniProtKB-UniRule"/>
</dbReference>
<keyword evidence="3 12" id="KW-0378">Hydrolase</keyword>
<keyword evidence="2 12" id="KW-0547">Nucleotide-binding</keyword>
<dbReference type="InterPro" id="IPR014016">
    <property type="entry name" value="UvrD-like_ATP-bd"/>
</dbReference>
<protein>
    <recommendedName>
        <fullName evidence="9">DNA 3'-5' helicase</fullName>
        <ecNumber evidence="9">5.6.2.4</ecNumber>
    </recommendedName>
    <alternativeName>
        <fullName evidence="10">DNA 3'-5' helicase II</fullName>
    </alternativeName>
</protein>
<dbReference type="KEGG" id="fli:Fleli_1007"/>
<dbReference type="SUPFAM" id="SSF52540">
    <property type="entry name" value="P-loop containing nucleoside triphosphate hydrolases"/>
    <property type="match status" value="1"/>
</dbReference>
<keyword evidence="7" id="KW-0413">Isomerase</keyword>
<dbReference type="eggNOG" id="COG0210">
    <property type="taxonomic scope" value="Bacteria"/>
</dbReference>
<dbReference type="PANTHER" id="PTHR11070:SF2">
    <property type="entry name" value="ATP-DEPENDENT DNA HELICASE SRS2"/>
    <property type="match status" value="1"/>
</dbReference>
<evidence type="ECO:0000256" key="8">
    <source>
        <dbReference type="ARBA" id="ARBA00034617"/>
    </source>
</evidence>
<feature type="region of interest" description="Disordered" evidence="13">
    <location>
        <begin position="672"/>
        <end position="698"/>
    </location>
</feature>
<dbReference type="STRING" id="880071.Fleli_1007"/>
<evidence type="ECO:0000256" key="13">
    <source>
        <dbReference type="SAM" id="MobiDB-lite"/>
    </source>
</evidence>
<dbReference type="Gene3D" id="3.40.50.300">
    <property type="entry name" value="P-loop containing nucleotide triphosphate hydrolases"/>
    <property type="match status" value="2"/>
</dbReference>
<proteinExistence type="inferred from homology"/>